<comment type="caution">
    <text evidence="1">The sequence shown here is derived from an EMBL/GenBank/DDBJ whole genome shotgun (WGS) entry which is preliminary data.</text>
</comment>
<dbReference type="Proteomes" id="UP001292571">
    <property type="component" value="Unassembled WGS sequence"/>
</dbReference>
<name>A0ABU5P8Z6_9PSED</name>
<dbReference type="EMBL" id="JAYEET010000034">
    <property type="protein sequence ID" value="MEA1606136.1"/>
    <property type="molecule type" value="Genomic_DNA"/>
</dbReference>
<sequence>MDALIGLLVLIGIATIFVLMVRRTNAKGRALEASLGHRPEPLSKEQRKALNLKERHPQVPKAKAEKATAQEPTRAIRNGWSMGEVAFTYEDSAGDISYRTLTVHSVTATHIKGECHDRQAERTFRLDRIIGDLTDCDTGEMLSPKKWARRHN</sequence>
<keyword evidence="2" id="KW-1185">Reference proteome</keyword>
<evidence type="ECO:0000313" key="2">
    <source>
        <dbReference type="Proteomes" id="UP001292571"/>
    </source>
</evidence>
<proteinExistence type="predicted"/>
<organism evidence="1 2">
    <name type="scientific">Pseudomonas spirodelae</name>
    <dbReference type="NCBI Taxonomy" id="3101751"/>
    <lineage>
        <taxon>Bacteria</taxon>
        <taxon>Pseudomonadati</taxon>
        <taxon>Pseudomonadota</taxon>
        <taxon>Gammaproteobacteria</taxon>
        <taxon>Pseudomonadales</taxon>
        <taxon>Pseudomonadaceae</taxon>
        <taxon>Pseudomonas</taxon>
    </lineage>
</organism>
<protein>
    <recommendedName>
        <fullName evidence="3">WYL domain-containing protein</fullName>
    </recommendedName>
</protein>
<evidence type="ECO:0008006" key="3">
    <source>
        <dbReference type="Google" id="ProtNLM"/>
    </source>
</evidence>
<evidence type="ECO:0000313" key="1">
    <source>
        <dbReference type="EMBL" id="MEA1606136.1"/>
    </source>
</evidence>
<dbReference type="RefSeq" id="WP_322949105.1">
    <property type="nucleotide sequence ID" value="NZ_JAYEET010000034.1"/>
</dbReference>
<accession>A0ABU5P8Z6</accession>
<gene>
    <name evidence="1" type="ORF">SOP97_09965</name>
</gene>
<reference evidence="1 2" key="1">
    <citation type="submission" date="2023-12" db="EMBL/GenBank/DDBJ databases">
        <title>Pseudomonas sp. T5W1.</title>
        <authorList>
            <person name="Maltman C."/>
        </authorList>
    </citation>
    <scope>NUCLEOTIDE SEQUENCE [LARGE SCALE GENOMIC DNA]</scope>
    <source>
        <strain evidence="1 2">T5W1</strain>
    </source>
</reference>